<keyword evidence="10" id="KW-0152">Cholesterol biosynthesis</keyword>
<dbReference type="InterPro" id="IPR027417">
    <property type="entry name" value="P-loop_NTPase"/>
</dbReference>
<keyword evidence="7" id="KW-0808">Transferase</keyword>
<proteinExistence type="predicted"/>
<protein>
    <recommendedName>
        <fullName evidence="17">Phosphomevalonate kinase</fullName>
        <ecNumber evidence="3">2.7.4.2</ecNumber>
    </recommendedName>
</protein>
<keyword evidence="6" id="KW-0153">Cholesterol metabolism</keyword>
<keyword evidence="16" id="KW-0753">Steroid metabolism</keyword>
<evidence type="ECO:0000256" key="17">
    <source>
        <dbReference type="ARBA" id="ARBA00034549"/>
    </source>
</evidence>
<evidence type="ECO:0000313" key="18">
    <source>
        <dbReference type="EMBL" id="MBN3317666.1"/>
    </source>
</evidence>
<keyword evidence="11" id="KW-0067">ATP-binding</keyword>
<gene>
    <name evidence="18" type="primary">Pmvk</name>
    <name evidence="18" type="ORF">GTO95_0016562</name>
</gene>
<evidence type="ECO:0000256" key="15">
    <source>
        <dbReference type="ARBA" id="ARBA00023166"/>
    </source>
</evidence>
<comment type="caution">
    <text evidence="18">The sequence shown here is derived from an EMBL/GenBank/DDBJ whole genome shotgun (WGS) entry which is preliminary data.</text>
</comment>
<evidence type="ECO:0000256" key="4">
    <source>
        <dbReference type="ARBA" id="ARBA00022490"/>
    </source>
</evidence>
<evidence type="ECO:0000256" key="14">
    <source>
        <dbReference type="ARBA" id="ARBA00023098"/>
    </source>
</evidence>
<keyword evidence="12" id="KW-0752">Steroid biosynthesis</keyword>
<evidence type="ECO:0000256" key="3">
    <source>
        <dbReference type="ARBA" id="ARBA00012958"/>
    </source>
</evidence>
<evidence type="ECO:0000256" key="2">
    <source>
        <dbReference type="ARBA" id="ARBA00005017"/>
    </source>
</evidence>
<dbReference type="GO" id="GO:0019287">
    <property type="term" value="P:isopentenyl diphosphate biosynthetic process, mevalonate pathway"/>
    <property type="evidence" value="ECO:0007669"/>
    <property type="project" value="UniProtKB-UniPathway"/>
</dbReference>
<evidence type="ECO:0000256" key="1">
    <source>
        <dbReference type="ARBA" id="ARBA00004514"/>
    </source>
</evidence>
<dbReference type="EC" id="2.7.4.2" evidence="3"/>
<dbReference type="PANTHER" id="PTHR13101:SF1">
    <property type="entry name" value="PHOSPHOMEVALONATE KINASE"/>
    <property type="match status" value="1"/>
</dbReference>
<dbReference type="InterPro" id="IPR005919">
    <property type="entry name" value="Pmev_kin_anim"/>
</dbReference>
<dbReference type="AlphaFoldDB" id="A0A8J7TCD6"/>
<dbReference type="Gene3D" id="3.40.50.300">
    <property type="entry name" value="P-loop containing nucleotide triphosphate hydrolases"/>
    <property type="match status" value="1"/>
</dbReference>
<comment type="pathway">
    <text evidence="2">Isoprenoid biosynthesis; isopentenyl diphosphate biosynthesis via mevalonate pathway; isopentenyl diphosphate from (R)-mevalonate: step 2/3.</text>
</comment>
<evidence type="ECO:0000256" key="8">
    <source>
        <dbReference type="ARBA" id="ARBA00022741"/>
    </source>
</evidence>
<evidence type="ECO:0000256" key="13">
    <source>
        <dbReference type="ARBA" id="ARBA00023011"/>
    </source>
</evidence>
<evidence type="ECO:0000313" key="19">
    <source>
        <dbReference type="Proteomes" id="UP000736164"/>
    </source>
</evidence>
<dbReference type="UniPathway" id="UPA00057">
    <property type="reaction ID" value="UER00099"/>
</dbReference>
<evidence type="ECO:0000256" key="6">
    <source>
        <dbReference type="ARBA" id="ARBA00022548"/>
    </source>
</evidence>
<reference evidence="18" key="1">
    <citation type="journal article" date="2021" name="Cell">
        <title>Tracing the genetic footprints of vertebrate landing in non-teleost ray-finned fishes.</title>
        <authorList>
            <person name="Bi X."/>
            <person name="Wang K."/>
            <person name="Yang L."/>
            <person name="Pan H."/>
            <person name="Jiang H."/>
            <person name="Wei Q."/>
            <person name="Fang M."/>
            <person name="Yu H."/>
            <person name="Zhu C."/>
            <person name="Cai Y."/>
            <person name="He Y."/>
            <person name="Gan X."/>
            <person name="Zeng H."/>
            <person name="Yu D."/>
            <person name="Zhu Y."/>
            <person name="Jiang H."/>
            <person name="Qiu Q."/>
            <person name="Yang H."/>
            <person name="Zhang Y.E."/>
            <person name="Wang W."/>
            <person name="Zhu M."/>
            <person name="He S."/>
            <person name="Zhang G."/>
        </authorList>
    </citation>
    <scope>NUCLEOTIDE SEQUENCE</scope>
    <source>
        <strain evidence="18">Allg_001</strain>
    </source>
</reference>
<evidence type="ECO:0000256" key="9">
    <source>
        <dbReference type="ARBA" id="ARBA00022777"/>
    </source>
</evidence>
<sequence>MIRWGEERRSADPGYFCRLVVQEAEQPVWIVSDTRRHSDLQWFWSRYPDRCQTVRVEAVEQTRRERGWQFTAGIDDAESECGLDGGVAFDWTIHNDSGAQRLEEQLGGLLSLARERAGA</sequence>
<feature type="non-terminal residue" evidence="18">
    <location>
        <position position="1"/>
    </location>
</feature>
<evidence type="ECO:0000256" key="5">
    <source>
        <dbReference type="ARBA" id="ARBA00022516"/>
    </source>
</evidence>
<accession>A0A8J7TCD6</accession>
<dbReference type="Pfam" id="PF04275">
    <property type="entry name" value="P-mevalo_kinase"/>
    <property type="match status" value="1"/>
</dbReference>
<dbReference type="GO" id="GO:0004631">
    <property type="term" value="F:phosphomevalonate kinase activity"/>
    <property type="evidence" value="ECO:0007669"/>
    <property type="project" value="UniProtKB-EC"/>
</dbReference>
<keyword evidence="9 18" id="KW-0418">Kinase</keyword>
<keyword evidence="19" id="KW-1185">Reference proteome</keyword>
<keyword evidence="13" id="KW-0756">Sterol biosynthesis</keyword>
<dbReference type="GO" id="GO:0006695">
    <property type="term" value="P:cholesterol biosynthetic process"/>
    <property type="evidence" value="ECO:0007669"/>
    <property type="project" value="UniProtKB-KW"/>
</dbReference>
<evidence type="ECO:0000256" key="7">
    <source>
        <dbReference type="ARBA" id="ARBA00022679"/>
    </source>
</evidence>
<evidence type="ECO:0000256" key="12">
    <source>
        <dbReference type="ARBA" id="ARBA00022955"/>
    </source>
</evidence>
<keyword evidence="14" id="KW-0443">Lipid metabolism</keyword>
<keyword evidence="15" id="KW-1207">Sterol metabolism</keyword>
<evidence type="ECO:0000256" key="10">
    <source>
        <dbReference type="ARBA" id="ARBA00022778"/>
    </source>
</evidence>
<dbReference type="Proteomes" id="UP000736164">
    <property type="component" value="Unassembled WGS sequence"/>
</dbReference>
<dbReference type="PANTHER" id="PTHR13101">
    <property type="entry name" value="PHOSPHOMEVALONATE KINASE"/>
    <property type="match status" value="1"/>
</dbReference>
<evidence type="ECO:0000256" key="16">
    <source>
        <dbReference type="ARBA" id="ARBA00023221"/>
    </source>
</evidence>
<dbReference type="GO" id="GO:0005829">
    <property type="term" value="C:cytosol"/>
    <property type="evidence" value="ECO:0007669"/>
    <property type="project" value="UniProtKB-SubCell"/>
</dbReference>
<name>A0A8J7TCD6_ATRSP</name>
<feature type="non-terminal residue" evidence="18">
    <location>
        <position position="119"/>
    </location>
</feature>
<keyword evidence="5" id="KW-0444">Lipid biosynthesis</keyword>
<dbReference type="EMBL" id="JAAWVO010036785">
    <property type="protein sequence ID" value="MBN3317666.1"/>
    <property type="molecule type" value="Genomic_DNA"/>
</dbReference>
<evidence type="ECO:0000256" key="11">
    <source>
        <dbReference type="ARBA" id="ARBA00022840"/>
    </source>
</evidence>
<organism evidence="18 19">
    <name type="scientific">Atractosteus spatula</name>
    <name type="common">Alligator gar</name>
    <name type="synonym">Lepisosteus spatula</name>
    <dbReference type="NCBI Taxonomy" id="7917"/>
    <lineage>
        <taxon>Eukaryota</taxon>
        <taxon>Metazoa</taxon>
        <taxon>Chordata</taxon>
        <taxon>Craniata</taxon>
        <taxon>Vertebrata</taxon>
        <taxon>Euteleostomi</taxon>
        <taxon>Actinopterygii</taxon>
        <taxon>Neopterygii</taxon>
        <taxon>Holostei</taxon>
        <taxon>Semionotiformes</taxon>
        <taxon>Lepisosteidae</taxon>
        <taxon>Atractosteus</taxon>
    </lineage>
</organism>
<comment type="subcellular location">
    <subcellularLocation>
        <location evidence="1">Cytoplasm</location>
        <location evidence="1">Cytosol</location>
    </subcellularLocation>
</comment>
<keyword evidence="4" id="KW-0963">Cytoplasm</keyword>
<keyword evidence="8" id="KW-0547">Nucleotide-binding</keyword>
<dbReference type="GO" id="GO:0005524">
    <property type="term" value="F:ATP binding"/>
    <property type="evidence" value="ECO:0007669"/>
    <property type="project" value="UniProtKB-KW"/>
</dbReference>